<dbReference type="OrthoDB" id="9155154at2"/>
<feature type="transmembrane region" description="Helical" evidence="1">
    <location>
        <begin position="100"/>
        <end position="119"/>
    </location>
</feature>
<proteinExistence type="predicted"/>
<dbReference type="GO" id="GO:0004497">
    <property type="term" value="F:monooxygenase activity"/>
    <property type="evidence" value="ECO:0007669"/>
    <property type="project" value="UniProtKB-KW"/>
</dbReference>
<keyword evidence="1" id="KW-1133">Transmembrane helix</keyword>
<protein>
    <submittedName>
        <fullName evidence="2">Beta-carotene 15,15'-monooxygenase</fullName>
    </submittedName>
</protein>
<reference evidence="2 3" key="1">
    <citation type="submission" date="2016-03" db="EMBL/GenBank/DDBJ databases">
        <title>Genome sequencing of Devosia sp. S37.</title>
        <authorList>
            <person name="Mohd Nor M."/>
        </authorList>
    </citation>
    <scope>NUCLEOTIDE SEQUENCE [LARGE SCALE GENOMIC DNA]</scope>
    <source>
        <strain evidence="2 3">S37</strain>
    </source>
</reference>
<feature type="transmembrane region" description="Helical" evidence="1">
    <location>
        <begin position="156"/>
        <end position="177"/>
    </location>
</feature>
<name>A0A178HRY6_9HYPH</name>
<dbReference type="RefSeq" id="WP_067458722.1">
    <property type="nucleotide sequence ID" value="NZ_LVVY01000118.1"/>
</dbReference>
<keyword evidence="2" id="KW-0503">Monooxygenase</keyword>
<accession>A0A178HRY6</accession>
<feature type="transmembrane region" description="Helical" evidence="1">
    <location>
        <begin position="12"/>
        <end position="31"/>
    </location>
</feature>
<evidence type="ECO:0000256" key="1">
    <source>
        <dbReference type="SAM" id="Phobius"/>
    </source>
</evidence>
<dbReference type="Proteomes" id="UP000078389">
    <property type="component" value="Unassembled WGS sequence"/>
</dbReference>
<evidence type="ECO:0000313" key="3">
    <source>
        <dbReference type="Proteomes" id="UP000078389"/>
    </source>
</evidence>
<feature type="transmembrane region" description="Helical" evidence="1">
    <location>
        <begin position="51"/>
        <end position="68"/>
    </location>
</feature>
<keyword evidence="2" id="KW-0560">Oxidoreductase</keyword>
<organism evidence="2 3">
    <name type="scientific">Devosia elaeis</name>
    <dbReference type="NCBI Taxonomy" id="1770058"/>
    <lineage>
        <taxon>Bacteria</taxon>
        <taxon>Pseudomonadati</taxon>
        <taxon>Pseudomonadota</taxon>
        <taxon>Alphaproteobacteria</taxon>
        <taxon>Hyphomicrobiales</taxon>
        <taxon>Devosiaceae</taxon>
        <taxon>Devosia</taxon>
    </lineage>
</organism>
<dbReference type="AlphaFoldDB" id="A0A178HRY6"/>
<keyword evidence="1" id="KW-0812">Transmembrane</keyword>
<feature type="transmembrane region" description="Helical" evidence="1">
    <location>
        <begin position="75"/>
        <end position="94"/>
    </location>
</feature>
<dbReference type="EMBL" id="LVVY01000118">
    <property type="protein sequence ID" value="OAM74786.1"/>
    <property type="molecule type" value="Genomic_DNA"/>
</dbReference>
<feature type="transmembrane region" description="Helical" evidence="1">
    <location>
        <begin position="126"/>
        <end position="150"/>
    </location>
</feature>
<sequence length="193" mass="20633">MLSRLDTRRRIEGLALFAAFALTVPLANWMIGNVGTVCPPDGPCLIPVAPGLLAPSGVMVAGLAFVLRDLVQRRLGLAWTITAIAFGAILSVLVAPPALVFASVVAFLVSELADLGVYTPLQRRGLVLAVVASSMVGLFLDTLIFLQLAFGSIELMWGQIVGKGLMVLVAIPFIYWLRSYDERQERQLAGALA</sequence>
<keyword evidence="1" id="KW-0472">Membrane</keyword>
<gene>
    <name evidence="2" type="ORF">A3840_15325</name>
</gene>
<dbReference type="InterPro" id="IPR003744">
    <property type="entry name" value="YhhQ"/>
</dbReference>
<keyword evidence="3" id="KW-1185">Reference proteome</keyword>
<comment type="caution">
    <text evidence="2">The sequence shown here is derived from an EMBL/GenBank/DDBJ whole genome shotgun (WGS) entry which is preliminary data.</text>
</comment>
<evidence type="ECO:0000313" key="2">
    <source>
        <dbReference type="EMBL" id="OAM74786.1"/>
    </source>
</evidence>
<dbReference type="Pfam" id="PF02592">
    <property type="entry name" value="Vut_1"/>
    <property type="match status" value="1"/>
</dbReference>